<name>A0ABS9KJR1_9BACT</name>
<reference evidence="1" key="1">
    <citation type="submission" date="2022-01" db="EMBL/GenBank/DDBJ databases">
        <authorList>
            <person name="Wang Y."/>
        </authorList>
    </citation>
    <scope>NUCLEOTIDE SEQUENCE</scope>
    <source>
        <strain evidence="1">WB101</strain>
    </source>
</reference>
<proteinExistence type="predicted"/>
<organism evidence="1 2">
    <name type="scientific">Rhodohalobacter sulfatireducens</name>
    <dbReference type="NCBI Taxonomy" id="2911366"/>
    <lineage>
        <taxon>Bacteria</taxon>
        <taxon>Pseudomonadati</taxon>
        <taxon>Balneolota</taxon>
        <taxon>Balneolia</taxon>
        <taxon>Balneolales</taxon>
        <taxon>Balneolaceae</taxon>
        <taxon>Rhodohalobacter</taxon>
    </lineage>
</organism>
<dbReference type="Proteomes" id="UP001165366">
    <property type="component" value="Unassembled WGS sequence"/>
</dbReference>
<gene>
    <name evidence="1" type="ORF">L6773_21160</name>
</gene>
<dbReference type="EMBL" id="JAKLWS010000073">
    <property type="protein sequence ID" value="MCG2591093.1"/>
    <property type="molecule type" value="Genomic_DNA"/>
</dbReference>
<reference evidence="1" key="2">
    <citation type="submission" date="2024-05" db="EMBL/GenBank/DDBJ databases">
        <title>Rhodohalobacter halophilus gen. nov., sp. nov., a moderately halophilic member of the family Balneolaceae.</title>
        <authorList>
            <person name="Xia J."/>
        </authorList>
    </citation>
    <scope>NUCLEOTIDE SEQUENCE</scope>
    <source>
        <strain evidence="1">WB101</strain>
    </source>
</reference>
<evidence type="ECO:0000313" key="1">
    <source>
        <dbReference type="EMBL" id="MCG2591093.1"/>
    </source>
</evidence>
<protein>
    <submittedName>
        <fullName evidence="1">Uncharacterized protein</fullName>
    </submittedName>
</protein>
<feature type="non-terminal residue" evidence="1">
    <location>
        <position position="132"/>
    </location>
</feature>
<keyword evidence="2" id="KW-1185">Reference proteome</keyword>
<comment type="caution">
    <text evidence="1">The sequence shown here is derived from an EMBL/GenBank/DDBJ whole genome shotgun (WGS) entry which is preliminary data.</text>
</comment>
<evidence type="ECO:0000313" key="2">
    <source>
        <dbReference type="Proteomes" id="UP001165366"/>
    </source>
</evidence>
<accession>A0ABS9KJR1</accession>
<sequence length="132" mass="14756">MNNFSDLSAELIEEARDEIESIRAYRDTPLPADALDEMSAILNDVEMNLKKIYEHGTRADGIVKSMLQHSRGGSGKMEATNINALIKEYSNLAFHGMRAGKDPINVDIELDLDKNVGEVEMITEDFSRVILN</sequence>